<dbReference type="FunFam" id="3.90.1170.20:FF:000001">
    <property type="entry name" value="Nicotinate-nucleotide diphosphorylase (Carboxylating)"/>
    <property type="match status" value="1"/>
</dbReference>
<feature type="binding site" evidence="13">
    <location>
        <position position="157"/>
    </location>
    <ligand>
        <name>substrate</name>
    </ligand>
</feature>
<evidence type="ECO:0000256" key="7">
    <source>
        <dbReference type="ARBA" id="ARBA00022676"/>
    </source>
</evidence>
<feature type="binding site" evidence="13">
    <location>
        <begin position="133"/>
        <end position="135"/>
    </location>
    <ligand>
        <name>substrate</name>
    </ligand>
</feature>
<dbReference type="GO" id="GO:0034213">
    <property type="term" value="P:quinolinate catabolic process"/>
    <property type="evidence" value="ECO:0007669"/>
    <property type="project" value="TreeGrafter"/>
</dbReference>
<dbReference type="GO" id="GO:0004514">
    <property type="term" value="F:nicotinate-nucleotide diphosphorylase (carboxylating) activity"/>
    <property type="evidence" value="ECO:0007669"/>
    <property type="project" value="UniProtKB-EC"/>
</dbReference>
<dbReference type="SUPFAM" id="SSF51690">
    <property type="entry name" value="Nicotinate/Quinolinate PRTase C-terminal domain-like"/>
    <property type="match status" value="1"/>
</dbReference>
<dbReference type="InterPro" id="IPR013785">
    <property type="entry name" value="Aldolase_TIM"/>
</dbReference>
<dbReference type="Gene3D" id="3.20.20.70">
    <property type="entry name" value="Aldolase class I"/>
    <property type="match status" value="1"/>
</dbReference>
<dbReference type="PANTHER" id="PTHR32179">
    <property type="entry name" value="NICOTINATE-NUCLEOTIDE PYROPHOSPHORYLASE [CARBOXYLATING]"/>
    <property type="match status" value="1"/>
</dbReference>
<keyword evidence="17" id="KW-1185">Reference proteome</keyword>
<gene>
    <name evidence="16" type="ORF">GCM10007390_00710</name>
</gene>
<feature type="binding site" evidence="13">
    <location>
        <position position="167"/>
    </location>
    <ligand>
        <name>substrate</name>
    </ligand>
</feature>
<feature type="binding site" evidence="13">
    <location>
        <begin position="245"/>
        <end position="247"/>
    </location>
    <ligand>
        <name>substrate</name>
    </ligand>
</feature>
<evidence type="ECO:0000256" key="1">
    <source>
        <dbReference type="ARBA" id="ARBA00003237"/>
    </source>
</evidence>
<name>A0A8J3D2Z6_9BACT</name>
<dbReference type="Gene3D" id="3.90.1170.20">
    <property type="entry name" value="Quinolinate phosphoribosyl transferase, N-terminal domain"/>
    <property type="match status" value="1"/>
</dbReference>
<dbReference type="Proteomes" id="UP000598271">
    <property type="component" value="Unassembled WGS sequence"/>
</dbReference>
<evidence type="ECO:0000259" key="14">
    <source>
        <dbReference type="Pfam" id="PF01729"/>
    </source>
</evidence>
<dbReference type="SUPFAM" id="SSF54675">
    <property type="entry name" value="Nicotinate/Quinolinate PRTase N-terminal domain-like"/>
    <property type="match status" value="1"/>
</dbReference>
<dbReference type="PANTHER" id="PTHR32179:SF3">
    <property type="entry name" value="NICOTINATE-NUCLEOTIDE PYROPHOSPHORYLASE [CARBOXYLATING]"/>
    <property type="match status" value="1"/>
</dbReference>
<evidence type="ECO:0000256" key="9">
    <source>
        <dbReference type="ARBA" id="ARBA00033102"/>
    </source>
</evidence>
<feature type="binding site" evidence="13">
    <location>
        <begin position="266"/>
        <end position="268"/>
    </location>
    <ligand>
        <name>substrate</name>
    </ligand>
</feature>
<dbReference type="Pfam" id="PF01729">
    <property type="entry name" value="QRPTase_C"/>
    <property type="match status" value="1"/>
</dbReference>
<comment type="subunit">
    <text evidence="4">Hexamer formed by 3 homodimers.</text>
</comment>
<dbReference type="InterPro" id="IPR002638">
    <property type="entry name" value="Quinolinate_PRibosylTrfase_C"/>
</dbReference>
<keyword evidence="8 12" id="KW-0808">Transferase</keyword>
<protein>
    <recommendedName>
        <fullName evidence="11">Probable nicotinate-nucleotide pyrophosphorylase [carboxylating]</fullName>
        <ecNumber evidence="5">2.4.2.19</ecNumber>
    </recommendedName>
    <alternativeName>
        <fullName evidence="9">Quinolinate phosphoribosyltransferase [decarboxylating]</fullName>
    </alternativeName>
</protein>
<dbReference type="AlphaFoldDB" id="A0A8J3D2Z6"/>
<dbReference type="EC" id="2.4.2.19" evidence="5"/>
<comment type="catalytic activity">
    <reaction evidence="10">
        <text>nicotinate beta-D-ribonucleotide + CO2 + diphosphate = quinolinate + 5-phospho-alpha-D-ribose 1-diphosphate + 2 H(+)</text>
        <dbReference type="Rhea" id="RHEA:12733"/>
        <dbReference type="ChEBI" id="CHEBI:15378"/>
        <dbReference type="ChEBI" id="CHEBI:16526"/>
        <dbReference type="ChEBI" id="CHEBI:29959"/>
        <dbReference type="ChEBI" id="CHEBI:33019"/>
        <dbReference type="ChEBI" id="CHEBI:57502"/>
        <dbReference type="ChEBI" id="CHEBI:58017"/>
        <dbReference type="EC" id="2.4.2.19"/>
    </reaction>
</comment>
<evidence type="ECO:0000256" key="10">
    <source>
        <dbReference type="ARBA" id="ARBA00047445"/>
    </source>
</evidence>
<dbReference type="UniPathway" id="UPA00253">
    <property type="reaction ID" value="UER00331"/>
</dbReference>
<dbReference type="InterPro" id="IPR027277">
    <property type="entry name" value="NadC/ModD"/>
</dbReference>
<dbReference type="InterPro" id="IPR037128">
    <property type="entry name" value="Quinolinate_PRibosylTase_N_sf"/>
</dbReference>
<accession>A0A8J3D2Z6</accession>
<evidence type="ECO:0000256" key="5">
    <source>
        <dbReference type="ARBA" id="ARBA00011944"/>
    </source>
</evidence>
<evidence type="ECO:0000256" key="8">
    <source>
        <dbReference type="ARBA" id="ARBA00022679"/>
    </source>
</evidence>
<organism evidence="16 17">
    <name type="scientific">Persicitalea jodogahamensis</name>
    <dbReference type="NCBI Taxonomy" id="402147"/>
    <lineage>
        <taxon>Bacteria</taxon>
        <taxon>Pseudomonadati</taxon>
        <taxon>Bacteroidota</taxon>
        <taxon>Cytophagia</taxon>
        <taxon>Cytophagales</taxon>
        <taxon>Spirosomataceae</taxon>
        <taxon>Persicitalea</taxon>
    </lineage>
</organism>
<dbReference type="InterPro" id="IPR004393">
    <property type="entry name" value="NadC"/>
</dbReference>
<evidence type="ECO:0000256" key="12">
    <source>
        <dbReference type="PIRNR" id="PIRNR006250"/>
    </source>
</evidence>
<dbReference type="CDD" id="cd01572">
    <property type="entry name" value="QPRTase"/>
    <property type="match status" value="1"/>
</dbReference>
<dbReference type="InterPro" id="IPR022412">
    <property type="entry name" value="Quinolinate_PRibosylTrfase_N"/>
</dbReference>
<feature type="domain" description="Quinolinate phosphoribosyl transferase C-terminal" evidence="14">
    <location>
        <begin position="112"/>
        <end position="281"/>
    </location>
</feature>
<dbReference type="EMBL" id="BMXF01000001">
    <property type="protein sequence ID" value="GHB51974.1"/>
    <property type="molecule type" value="Genomic_DNA"/>
</dbReference>
<dbReference type="PIRSF" id="PIRSF006250">
    <property type="entry name" value="NadC_ModD"/>
    <property type="match status" value="1"/>
</dbReference>
<keyword evidence="7 12" id="KW-0328">Glycosyltransferase</keyword>
<comment type="pathway">
    <text evidence="2">Cofactor biosynthesis; NAD(+) biosynthesis; nicotinate D-ribonucleotide from quinolinate: step 1/1.</text>
</comment>
<dbReference type="FunFam" id="3.20.20.70:FF:000030">
    <property type="entry name" value="Nicotinate-nucleotide pyrophosphorylase, carboxylating"/>
    <property type="match status" value="1"/>
</dbReference>
<proteinExistence type="inferred from homology"/>
<feature type="binding site" evidence="13">
    <location>
        <position position="200"/>
    </location>
    <ligand>
        <name>substrate</name>
    </ligand>
</feature>
<dbReference type="RefSeq" id="WP_189562287.1">
    <property type="nucleotide sequence ID" value="NZ_BMXF01000001.1"/>
</dbReference>
<evidence type="ECO:0000313" key="16">
    <source>
        <dbReference type="EMBL" id="GHB51974.1"/>
    </source>
</evidence>
<reference evidence="16 17" key="1">
    <citation type="journal article" date="2014" name="Int. J. Syst. Evol. Microbiol.">
        <title>Complete genome sequence of Corynebacterium casei LMG S-19264T (=DSM 44701T), isolated from a smear-ripened cheese.</title>
        <authorList>
            <consortium name="US DOE Joint Genome Institute (JGI-PGF)"/>
            <person name="Walter F."/>
            <person name="Albersmeier A."/>
            <person name="Kalinowski J."/>
            <person name="Ruckert C."/>
        </authorList>
    </citation>
    <scope>NUCLEOTIDE SEQUENCE [LARGE SCALE GENOMIC DNA]</scope>
    <source>
        <strain evidence="16 17">KCTC 12866</strain>
    </source>
</reference>
<sequence>MTETNPHELRDLIRLALREDIGDGDHSSLSCVPETATKRARLLVKQAGVLAGVEVALVVFDEVDPALKVEVKIQDGARIEVGDIVLTVEGSARSILQAERLMLNIMQRMSGIATYTRSMVDLIADLPVKLLDTRKTTPNFRLFEKMATRIGGAHNHRMGLYDMIMLKDNHLDYAGGIQAALVRAHQYLEKTGRDLKIEIETRNLGEVDEVLRLGGADIVMLDNFSLEDMREAVRKIGGRIETEASGNINETTLRAVAETGVDSISSGALTHQIKSLDLSLKAF</sequence>
<dbReference type="InterPro" id="IPR036068">
    <property type="entry name" value="Nicotinate_pribotase-like_C"/>
</dbReference>
<dbReference type="NCBIfam" id="TIGR00078">
    <property type="entry name" value="nadC"/>
    <property type="match status" value="1"/>
</dbReference>
<feature type="binding site" evidence="13">
    <location>
        <position position="222"/>
    </location>
    <ligand>
        <name>substrate</name>
    </ligand>
</feature>
<evidence type="ECO:0000256" key="11">
    <source>
        <dbReference type="ARBA" id="ARBA00069173"/>
    </source>
</evidence>
<dbReference type="GO" id="GO:0009435">
    <property type="term" value="P:NAD+ biosynthetic process"/>
    <property type="evidence" value="ECO:0007669"/>
    <property type="project" value="UniProtKB-UniPathway"/>
</dbReference>
<evidence type="ECO:0000256" key="3">
    <source>
        <dbReference type="ARBA" id="ARBA00009400"/>
    </source>
</evidence>
<feature type="domain" description="Quinolinate phosphoribosyl transferase N-terminal" evidence="15">
    <location>
        <begin position="28"/>
        <end position="110"/>
    </location>
</feature>
<dbReference type="GO" id="GO:0005737">
    <property type="term" value="C:cytoplasm"/>
    <property type="evidence" value="ECO:0007669"/>
    <property type="project" value="TreeGrafter"/>
</dbReference>
<evidence type="ECO:0000313" key="17">
    <source>
        <dbReference type="Proteomes" id="UP000598271"/>
    </source>
</evidence>
<dbReference type="Pfam" id="PF02749">
    <property type="entry name" value="QRPTase_N"/>
    <property type="match status" value="1"/>
</dbReference>
<evidence type="ECO:0000259" key="15">
    <source>
        <dbReference type="Pfam" id="PF02749"/>
    </source>
</evidence>
<comment type="function">
    <text evidence="1">Involved in the catabolism of quinolinic acid (QA).</text>
</comment>
<evidence type="ECO:0000256" key="6">
    <source>
        <dbReference type="ARBA" id="ARBA00022642"/>
    </source>
</evidence>
<feature type="binding site" evidence="13">
    <location>
        <position position="100"/>
    </location>
    <ligand>
        <name>substrate</name>
    </ligand>
</feature>
<comment type="caution">
    <text evidence="16">The sequence shown here is derived from an EMBL/GenBank/DDBJ whole genome shotgun (WGS) entry which is preliminary data.</text>
</comment>
<comment type="similarity">
    <text evidence="3 12">Belongs to the NadC/ModD family.</text>
</comment>
<evidence type="ECO:0000256" key="2">
    <source>
        <dbReference type="ARBA" id="ARBA00004893"/>
    </source>
</evidence>
<evidence type="ECO:0000256" key="13">
    <source>
        <dbReference type="PIRSR" id="PIRSR006250-1"/>
    </source>
</evidence>
<evidence type="ECO:0000256" key="4">
    <source>
        <dbReference type="ARBA" id="ARBA00011218"/>
    </source>
</evidence>
<keyword evidence="6" id="KW-0662">Pyridine nucleotide biosynthesis</keyword>